<dbReference type="SUPFAM" id="SSF53448">
    <property type="entry name" value="Nucleotide-diphospho-sugar transferases"/>
    <property type="match status" value="1"/>
</dbReference>
<keyword evidence="1" id="KW-0732">Signal</keyword>
<dbReference type="Proteomes" id="UP000694888">
    <property type="component" value="Unplaced"/>
</dbReference>
<dbReference type="GeneID" id="106011666"/>
<dbReference type="InterPro" id="IPR007577">
    <property type="entry name" value="GlycoTrfase_DXD_sugar-bd_CS"/>
</dbReference>
<evidence type="ECO:0000256" key="1">
    <source>
        <dbReference type="SAM" id="SignalP"/>
    </source>
</evidence>
<sequence length="260" mass="29652">MIGGALTSTAIFFLLCVSSPRVRVSLTEWRQRTQRGHREVSTDSVDNYIKGKYRVASTCREPVPPSFDLPPDPTRTRFNCSSSFLEPTDDQTRHSVREQIHIWCDDVTGQPRDETETVSFLAPLQSFHGNDSVDCLHRYIKARCYDNRHVPNVVHLINYGSEELVFRNAIGLYSVLTILKPCLVLLHGDVIPRGLNWFTVLPRATRMVFVPRTPLTRINGRAIKHIQSSADITRIDVLLEYGGIYLDSDMVILKPIDIFR</sequence>
<dbReference type="Gene3D" id="3.90.550.20">
    <property type="match status" value="1"/>
</dbReference>
<dbReference type="PANTHER" id="PTHR46830">
    <property type="entry name" value="TRANSFERASE, PUTATIVE-RELATED"/>
    <property type="match status" value="1"/>
</dbReference>
<protein>
    <submittedName>
        <fullName evidence="3">Uncharacterized protein LOC106011666</fullName>
    </submittedName>
</protein>
<gene>
    <name evidence="3" type="primary">LOC106011666</name>
</gene>
<organism evidence="2 3">
    <name type="scientific">Aplysia californica</name>
    <name type="common">California sea hare</name>
    <dbReference type="NCBI Taxonomy" id="6500"/>
    <lineage>
        <taxon>Eukaryota</taxon>
        <taxon>Metazoa</taxon>
        <taxon>Spiralia</taxon>
        <taxon>Lophotrochozoa</taxon>
        <taxon>Mollusca</taxon>
        <taxon>Gastropoda</taxon>
        <taxon>Heterobranchia</taxon>
        <taxon>Euthyneura</taxon>
        <taxon>Tectipleura</taxon>
        <taxon>Aplysiida</taxon>
        <taxon>Aplysioidea</taxon>
        <taxon>Aplysiidae</taxon>
        <taxon>Aplysia</taxon>
    </lineage>
</organism>
<dbReference type="InterPro" id="IPR029044">
    <property type="entry name" value="Nucleotide-diphossugar_trans"/>
</dbReference>
<evidence type="ECO:0000313" key="2">
    <source>
        <dbReference type="Proteomes" id="UP000694888"/>
    </source>
</evidence>
<name>A0ABM0ZZ70_APLCA</name>
<evidence type="ECO:0000313" key="3">
    <source>
        <dbReference type="RefSeq" id="XP_012937541.2"/>
    </source>
</evidence>
<keyword evidence="2" id="KW-1185">Reference proteome</keyword>
<feature type="signal peptide" evidence="1">
    <location>
        <begin position="1"/>
        <end position="24"/>
    </location>
</feature>
<dbReference type="RefSeq" id="XP_012937541.2">
    <property type="nucleotide sequence ID" value="XM_013082087.2"/>
</dbReference>
<feature type="chain" id="PRO_5045470756" evidence="1">
    <location>
        <begin position="25"/>
        <end position="260"/>
    </location>
</feature>
<dbReference type="PANTHER" id="PTHR46830:SF2">
    <property type="entry name" value="ALPHA-1,4-N-ACETYLGLUCOSAMINYLTRANSFERASE"/>
    <property type="match status" value="1"/>
</dbReference>
<dbReference type="Pfam" id="PF04488">
    <property type="entry name" value="Gly_transf_sug"/>
    <property type="match status" value="1"/>
</dbReference>
<accession>A0ABM0ZZ70</accession>
<reference evidence="3" key="1">
    <citation type="submission" date="2025-08" db="UniProtKB">
        <authorList>
            <consortium name="RefSeq"/>
        </authorList>
    </citation>
    <scope>IDENTIFICATION</scope>
</reference>
<proteinExistence type="predicted"/>
<feature type="non-terminal residue" evidence="3">
    <location>
        <position position="260"/>
    </location>
</feature>